<name>A0A8D6UL37_9XANT</name>
<protein>
    <submittedName>
        <fullName evidence="1">Uncharacterized protein</fullName>
    </submittedName>
</protein>
<evidence type="ECO:0000313" key="1">
    <source>
        <dbReference type="EMBL" id="CAE6699496.1"/>
    </source>
</evidence>
<dbReference type="EMBL" id="HG992341">
    <property type="protein sequence ID" value="CAE6699507.1"/>
    <property type="molecule type" value="Genomic_DNA"/>
</dbReference>
<organism evidence="1 2">
    <name type="scientific">Xanthomonas arboricola pv. corylina</name>
    <dbReference type="NCBI Taxonomy" id="487821"/>
    <lineage>
        <taxon>Bacteria</taxon>
        <taxon>Pseudomonadati</taxon>
        <taxon>Pseudomonadota</taxon>
        <taxon>Gammaproteobacteria</taxon>
        <taxon>Lysobacterales</taxon>
        <taxon>Lysobacteraceae</taxon>
        <taxon>Xanthomonas</taxon>
    </lineage>
</organism>
<dbReference type="Proteomes" id="UP000835243">
    <property type="component" value="Chromosome"/>
</dbReference>
<accession>A0A8D6UL37</accession>
<dbReference type="EMBL" id="HG992341">
    <property type="protein sequence ID" value="CAE6699496.1"/>
    <property type="molecule type" value="Genomic_DNA"/>
</dbReference>
<reference evidence="1 2" key="1">
    <citation type="submission" date="2021-02" db="EMBL/GenBank/DDBJ databases">
        <authorList>
            <person name="Pothier F. J."/>
        </authorList>
    </citation>
    <scope>NUCLEOTIDE SEQUENCE [LARGE SCALE GENOMIC DNA]</scope>
    <source>
        <strain evidence="1 2">CFBP 1159</strain>
    </source>
</reference>
<sequence>MQGSRLQTLSTRMARHRRTVCGHGATCRACGTCGARRGIFHCLPNCLRDGLLITDAYGHVQLQSLGAPMRGTHVRTQVIASALIAP</sequence>
<proteinExistence type="predicted"/>
<evidence type="ECO:0000313" key="2">
    <source>
        <dbReference type="Proteomes" id="UP000835243"/>
    </source>
</evidence>
<dbReference type="AlphaFoldDB" id="A0A8D6UL37"/>
<gene>
    <name evidence="1" type="ORF">CFBP1159_03930</name>
</gene>